<sequence length="160" mass="18041">MILVCYLIVNIACVLAFFAWPGKRLHALEILTYWLFGSLLIQNYYAFLHINFKLIVINEALGPALAHFMNRTVMQPLIVVGVLPYYAASGTIGRKAAVLACCAGLLTGLEWLADWVGILEHKGWDGWLTAAFWLVALGLTVLCRRTFGRKLIREVKRNEF</sequence>
<evidence type="ECO:0000256" key="1">
    <source>
        <dbReference type="SAM" id="Phobius"/>
    </source>
</evidence>
<gene>
    <name evidence="2" type="ORF">IDH41_09335</name>
</gene>
<protein>
    <submittedName>
        <fullName evidence="2">Uncharacterized protein</fullName>
    </submittedName>
</protein>
<evidence type="ECO:0000313" key="3">
    <source>
        <dbReference type="Proteomes" id="UP000632125"/>
    </source>
</evidence>
<accession>A0A927CND8</accession>
<keyword evidence="3" id="KW-1185">Reference proteome</keyword>
<feature type="transmembrane region" description="Helical" evidence="1">
    <location>
        <begin position="98"/>
        <end position="118"/>
    </location>
</feature>
<dbReference type="AlphaFoldDB" id="A0A927CND8"/>
<dbReference type="EMBL" id="JACXIY010000012">
    <property type="protein sequence ID" value="MBD2868780.1"/>
    <property type="molecule type" value="Genomic_DNA"/>
</dbReference>
<dbReference type="Proteomes" id="UP000632125">
    <property type="component" value="Unassembled WGS sequence"/>
</dbReference>
<reference evidence="2" key="1">
    <citation type="submission" date="2020-09" db="EMBL/GenBank/DDBJ databases">
        <title>A novel bacterium of genus Paenibacillus, isolated from South China Sea.</title>
        <authorList>
            <person name="Huang H."/>
            <person name="Mo K."/>
            <person name="Hu Y."/>
        </authorList>
    </citation>
    <scope>NUCLEOTIDE SEQUENCE</scope>
    <source>
        <strain evidence="2">IB182493</strain>
    </source>
</reference>
<organism evidence="2 3">
    <name type="scientific">Paenibacillus arenilitoris</name>
    <dbReference type="NCBI Taxonomy" id="2772299"/>
    <lineage>
        <taxon>Bacteria</taxon>
        <taxon>Bacillati</taxon>
        <taxon>Bacillota</taxon>
        <taxon>Bacilli</taxon>
        <taxon>Bacillales</taxon>
        <taxon>Paenibacillaceae</taxon>
        <taxon>Paenibacillus</taxon>
    </lineage>
</organism>
<evidence type="ECO:0000313" key="2">
    <source>
        <dbReference type="EMBL" id="MBD2868780.1"/>
    </source>
</evidence>
<feature type="transmembrane region" description="Helical" evidence="1">
    <location>
        <begin position="124"/>
        <end position="143"/>
    </location>
</feature>
<keyword evidence="1" id="KW-0812">Transmembrane</keyword>
<keyword evidence="1" id="KW-1133">Transmembrane helix</keyword>
<name>A0A927CND8_9BACL</name>
<comment type="caution">
    <text evidence="2">The sequence shown here is derived from an EMBL/GenBank/DDBJ whole genome shotgun (WGS) entry which is preliminary data.</text>
</comment>
<dbReference type="RefSeq" id="WP_190860345.1">
    <property type="nucleotide sequence ID" value="NZ_JACXIY010000012.1"/>
</dbReference>
<proteinExistence type="predicted"/>
<keyword evidence="1" id="KW-0472">Membrane</keyword>
<feature type="transmembrane region" description="Helical" evidence="1">
    <location>
        <begin position="30"/>
        <end position="48"/>
    </location>
</feature>
<feature type="transmembrane region" description="Helical" evidence="1">
    <location>
        <begin position="6"/>
        <end position="23"/>
    </location>
</feature>